<comment type="caution">
    <text evidence="2">The sequence shown here is derived from an EMBL/GenBank/DDBJ whole genome shotgun (WGS) entry which is preliminary data.</text>
</comment>
<evidence type="ECO:0000313" key="2">
    <source>
        <dbReference type="EMBL" id="REH37980.1"/>
    </source>
</evidence>
<evidence type="ECO:0000256" key="1">
    <source>
        <dbReference type="SAM" id="Phobius"/>
    </source>
</evidence>
<protein>
    <submittedName>
        <fullName evidence="2">Uncharacterized protein</fullName>
    </submittedName>
</protein>
<sequence>MGSPNDRNPVTRIGADWAAVIVGTVLVLLAATGVLPAISFLVK</sequence>
<evidence type="ECO:0000313" key="3">
    <source>
        <dbReference type="Proteomes" id="UP000256269"/>
    </source>
</evidence>
<keyword evidence="3" id="KW-1185">Reference proteome</keyword>
<accession>A0A3E0H5V4</accession>
<reference evidence="2 3" key="1">
    <citation type="submission" date="2018-08" db="EMBL/GenBank/DDBJ databases">
        <title>Genomic Encyclopedia of Archaeal and Bacterial Type Strains, Phase II (KMG-II): from individual species to whole genera.</title>
        <authorList>
            <person name="Goeker M."/>
        </authorList>
    </citation>
    <scope>NUCLEOTIDE SEQUENCE [LARGE SCALE GENOMIC DNA]</scope>
    <source>
        <strain evidence="2 3">DSM 45791</strain>
    </source>
</reference>
<dbReference type="AlphaFoldDB" id="A0A3E0H5V4"/>
<dbReference type="RefSeq" id="WP_281283176.1">
    <property type="nucleotide sequence ID" value="NZ_CP144375.1"/>
</dbReference>
<keyword evidence="1" id="KW-1133">Transmembrane helix</keyword>
<proteinExistence type="predicted"/>
<gene>
    <name evidence="2" type="ORF">BCF44_1145</name>
</gene>
<keyword evidence="1" id="KW-0472">Membrane</keyword>
<feature type="transmembrane region" description="Helical" evidence="1">
    <location>
        <begin position="17"/>
        <end position="42"/>
    </location>
</feature>
<dbReference type="EMBL" id="QUNO01000014">
    <property type="protein sequence ID" value="REH37980.1"/>
    <property type="molecule type" value="Genomic_DNA"/>
</dbReference>
<name>A0A3E0H5V4_9PSEU</name>
<dbReference type="Proteomes" id="UP000256269">
    <property type="component" value="Unassembled WGS sequence"/>
</dbReference>
<organism evidence="2 3">
    <name type="scientific">Kutzneria buriramensis</name>
    <dbReference type="NCBI Taxonomy" id="1045776"/>
    <lineage>
        <taxon>Bacteria</taxon>
        <taxon>Bacillati</taxon>
        <taxon>Actinomycetota</taxon>
        <taxon>Actinomycetes</taxon>
        <taxon>Pseudonocardiales</taxon>
        <taxon>Pseudonocardiaceae</taxon>
        <taxon>Kutzneria</taxon>
    </lineage>
</organism>
<keyword evidence="1" id="KW-0812">Transmembrane</keyword>